<proteinExistence type="inferred from homology"/>
<dbReference type="SUPFAM" id="SSF56529">
    <property type="entry name" value="FAH"/>
    <property type="match status" value="1"/>
</dbReference>
<name>A0A1M6FS40_9FIRM</name>
<dbReference type="GO" id="GO:0016853">
    <property type="term" value="F:isomerase activity"/>
    <property type="evidence" value="ECO:0007669"/>
    <property type="project" value="UniProtKB-ARBA"/>
</dbReference>
<evidence type="ECO:0000259" key="3">
    <source>
        <dbReference type="Pfam" id="PF01557"/>
    </source>
</evidence>
<gene>
    <name evidence="4" type="ORF">SAMN02745751_01519</name>
</gene>
<dbReference type="Proteomes" id="UP000184052">
    <property type="component" value="Unassembled WGS sequence"/>
</dbReference>
<sequence>MYFLRFKYQDAVSLGVMDIDKSKVVVLENLEGILEVDNIKDMNDLIKSLKEDDIEKITLFIDQTTDYLQIDDVKVLSPIEHSFRNLFCLGKNYVDHVHEVKSMPNVKGDIPEYPIYFSKTCYPSIGPDDSIVIDENLTKSVDYEVELALIIGKEGKNIAKEDIVDHIFGYTIVNDISARDLQMRHGQWHRGKSLDTFTPMGPYIIHKSQVPYPVDLDIKCWVNDELRQDSKTSKMIFDIDYIISDLSRSTTLYPGDIILTGTPAGVGMGFDPPKMLKNGDIVKCEVEKIGVLTNKVKCL</sequence>
<comment type="similarity">
    <text evidence="1">Belongs to the FAH family.</text>
</comment>
<feature type="domain" description="Fumarylacetoacetase-like C-terminal" evidence="3">
    <location>
        <begin position="86"/>
        <end position="296"/>
    </location>
</feature>
<dbReference type="PANTHER" id="PTHR42796">
    <property type="entry name" value="FUMARYLACETOACETATE HYDROLASE DOMAIN-CONTAINING PROTEIN 2A-RELATED"/>
    <property type="match status" value="1"/>
</dbReference>
<dbReference type="Pfam" id="PF01557">
    <property type="entry name" value="FAA_hydrolase"/>
    <property type="match status" value="1"/>
</dbReference>
<accession>A0A1M6FS40</accession>
<reference evidence="4 5" key="1">
    <citation type="submission" date="2016-11" db="EMBL/GenBank/DDBJ databases">
        <authorList>
            <person name="Jaros S."/>
            <person name="Januszkiewicz K."/>
            <person name="Wedrychowicz H."/>
        </authorList>
    </citation>
    <scope>NUCLEOTIDE SEQUENCE [LARGE SCALE GENOMIC DNA]</scope>
    <source>
        <strain evidence="4 5">DSM 17477</strain>
    </source>
</reference>
<dbReference type="RefSeq" id="WP_073048981.1">
    <property type="nucleotide sequence ID" value="NZ_FQZL01000009.1"/>
</dbReference>
<keyword evidence="2" id="KW-0479">Metal-binding</keyword>
<dbReference type="FunFam" id="3.90.850.10:FF:000002">
    <property type="entry name" value="2-hydroxyhepta-2,4-diene-1,7-dioate isomerase"/>
    <property type="match status" value="1"/>
</dbReference>
<dbReference type="InterPro" id="IPR036663">
    <property type="entry name" value="Fumarylacetoacetase_C_sf"/>
</dbReference>
<dbReference type="Gene3D" id="3.90.850.10">
    <property type="entry name" value="Fumarylacetoacetase-like, C-terminal domain"/>
    <property type="match status" value="1"/>
</dbReference>
<evidence type="ECO:0000313" key="5">
    <source>
        <dbReference type="Proteomes" id="UP000184052"/>
    </source>
</evidence>
<dbReference type="GO" id="GO:0046872">
    <property type="term" value="F:metal ion binding"/>
    <property type="evidence" value="ECO:0007669"/>
    <property type="project" value="UniProtKB-KW"/>
</dbReference>
<dbReference type="InterPro" id="IPR011234">
    <property type="entry name" value="Fumarylacetoacetase-like_C"/>
</dbReference>
<dbReference type="STRING" id="1121476.SAMN02745751_01519"/>
<evidence type="ECO:0000313" key="4">
    <source>
        <dbReference type="EMBL" id="SHJ00516.1"/>
    </source>
</evidence>
<dbReference type="PANTHER" id="PTHR42796:SF4">
    <property type="entry name" value="FUMARYLACETOACETATE HYDROLASE DOMAIN-CONTAINING PROTEIN 2A"/>
    <property type="match status" value="1"/>
</dbReference>
<keyword evidence="5" id="KW-1185">Reference proteome</keyword>
<evidence type="ECO:0000256" key="2">
    <source>
        <dbReference type="ARBA" id="ARBA00022723"/>
    </source>
</evidence>
<organism evidence="4 5">
    <name type="scientific">Dethiosulfatibacter aminovorans DSM 17477</name>
    <dbReference type="NCBI Taxonomy" id="1121476"/>
    <lineage>
        <taxon>Bacteria</taxon>
        <taxon>Bacillati</taxon>
        <taxon>Bacillota</taxon>
        <taxon>Tissierellia</taxon>
        <taxon>Dethiosulfatibacter</taxon>
    </lineage>
</organism>
<dbReference type="EMBL" id="FQZL01000009">
    <property type="protein sequence ID" value="SHJ00516.1"/>
    <property type="molecule type" value="Genomic_DNA"/>
</dbReference>
<evidence type="ECO:0000256" key="1">
    <source>
        <dbReference type="ARBA" id="ARBA00010211"/>
    </source>
</evidence>
<dbReference type="InterPro" id="IPR051121">
    <property type="entry name" value="FAH"/>
</dbReference>
<dbReference type="GO" id="GO:0019752">
    <property type="term" value="P:carboxylic acid metabolic process"/>
    <property type="evidence" value="ECO:0007669"/>
    <property type="project" value="UniProtKB-ARBA"/>
</dbReference>
<protein>
    <submittedName>
        <fullName evidence="4">2-keto-4-pentenoate hydratase/2-oxohepta-3-ene-1,7-dioic acid hydratase (Catechol pathway)</fullName>
    </submittedName>
</protein>
<dbReference type="OrthoDB" id="9805307at2"/>
<dbReference type="AlphaFoldDB" id="A0A1M6FS40"/>